<proteinExistence type="predicted"/>
<reference evidence="2" key="2">
    <citation type="submission" date="2023-05" db="EMBL/GenBank/DDBJ databases">
        <authorList>
            <consortium name="Lawrence Berkeley National Laboratory"/>
            <person name="Steindorff A."/>
            <person name="Hensen N."/>
            <person name="Bonometti L."/>
            <person name="Westerberg I."/>
            <person name="Brannstrom I.O."/>
            <person name="Guillou S."/>
            <person name="Cros-Aarteil S."/>
            <person name="Calhoun S."/>
            <person name="Haridas S."/>
            <person name="Kuo A."/>
            <person name="Mondo S."/>
            <person name="Pangilinan J."/>
            <person name="Riley R."/>
            <person name="Labutti K."/>
            <person name="Andreopoulos B."/>
            <person name="Lipzen A."/>
            <person name="Chen C."/>
            <person name="Yanf M."/>
            <person name="Daum C."/>
            <person name="Ng V."/>
            <person name="Clum A."/>
            <person name="Ohm R."/>
            <person name="Martin F."/>
            <person name="Silar P."/>
            <person name="Natvig D."/>
            <person name="Lalanne C."/>
            <person name="Gautier V."/>
            <person name="Ament-Velasquez S.L."/>
            <person name="Kruys A."/>
            <person name="Hutchinson M.I."/>
            <person name="Powell A.J."/>
            <person name="Barry K."/>
            <person name="Miller A.N."/>
            <person name="Grigoriev I.V."/>
            <person name="Debuchy R."/>
            <person name="Gladieux P."/>
            <person name="Thoren M.H."/>
            <person name="Johannesson H."/>
        </authorList>
    </citation>
    <scope>NUCLEOTIDE SEQUENCE</scope>
    <source>
        <strain evidence="2">CBS 532.94</strain>
    </source>
</reference>
<reference evidence="2" key="1">
    <citation type="journal article" date="2023" name="Mol. Phylogenet. Evol.">
        <title>Genome-scale phylogeny and comparative genomics of the fungal order Sordariales.</title>
        <authorList>
            <person name="Hensen N."/>
            <person name="Bonometti L."/>
            <person name="Westerberg I."/>
            <person name="Brannstrom I.O."/>
            <person name="Guillou S."/>
            <person name="Cros-Aarteil S."/>
            <person name="Calhoun S."/>
            <person name="Haridas S."/>
            <person name="Kuo A."/>
            <person name="Mondo S."/>
            <person name="Pangilinan J."/>
            <person name="Riley R."/>
            <person name="LaButti K."/>
            <person name="Andreopoulos B."/>
            <person name="Lipzen A."/>
            <person name="Chen C."/>
            <person name="Yan M."/>
            <person name="Daum C."/>
            <person name="Ng V."/>
            <person name="Clum A."/>
            <person name="Steindorff A."/>
            <person name="Ohm R.A."/>
            <person name="Martin F."/>
            <person name="Silar P."/>
            <person name="Natvig D.O."/>
            <person name="Lalanne C."/>
            <person name="Gautier V."/>
            <person name="Ament-Velasquez S.L."/>
            <person name="Kruys A."/>
            <person name="Hutchinson M.I."/>
            <person name="Powell A.J."/>
            <person name="Barry K."/>
            <person name="Miller A.N."/>
            <person name="Grigoriev I.V."/>
            <person name="Debuchy R."/>
            <person name="Gladieux P."/>
            <person name="Hiltunen Thoren M."/>
            <person name="Johannesson H."/>
        </authorList>
    </citation>
    <scope>NUCLEOTIDE SEQUENCE</scope>
    <source>
        <strain evidence="2">CBS 532.94</strain>
    </source>
</reference>
<sequence>MSSFAPHDTVPSSQREEKRALFEEYCDFMGHPASADDDDEVLQRWEPSSIAPILNSGSEDWDLFAPLSPDQDQDREAVEPIEGPQDSEEPNDYFAQSPSTVLPPAAPEDQEGMDLDDVANLTVDSDAAKSAPAASFGSLPAALTEGGEDHVDFQPIQQQIEASQGRASLLSQSLRLLHVTDVELPYLINQVDLNSDMSVGENSQGFEPNEFNQIPFGAIPGANLHMPLQADGEQTFYPQPSRYFEAQMQDPVFDQQAGLQPLFDRGAQHQYNRQLMGQQASLQQAAAHNLLQQQQQFGAVGPNPMSQGEGGNMNALSTSPVVIQYILTGDNINLTINGQQPQPPYSGHHQQDGQ</sequence>
<gene>
    <name evidence="2" type="ORF">C8A03DRAFT_39206</name>
</gene>
<comment type="caution">
    <text evidence="2">The sequence shown here is derived from an EMBL/GenBank/DDBJ whole genome shotgun (WGS) entry which is preliminary data.</text>
</comment>
<evidence type="ECO:0000313" key="2">
    <source>
        <dbReference type="EMBL" id="KAK4233110.1"/>
    </source>
</evidence>
<organism evidence="2 3">
    <name type="scientific">Achaetomium macrosporum</name>
    <dbReference type="NCBI Taxonomy" id="79813"/>
    <lineage>
        <taxon>Eukaryota</taxon>
        <taxon>Fungi</taxon>
        <taxon>Dikarya</taxon>
        <taxon>Ascomycota</taxon>
        <taxon>Pezizomycotina</taxon>
        <taxon>Sordariomycetes</taxon>
        <taxon>Sordariomycetidae</taxon>
        <taxon>Sordariales</taxon>
        <taxon>Chaetomiaceae</taxon>
        <taxon>Achaetomium</taxon>
    </lineage>
</organism>
<accession>A0AAN7C0S9</accession>
<dbReference type="EMBL" id="MU860666">
    <property type="protein sequence ID" value="KAK4233110.1"/>
    <property type="molecule type" value="Genomic_DNA"/>
</dbReference>
<name>A0AAN7C0S9_9PEZI</name>
<protein>
    <submittedName>
        <fullName evidence="2">Uncharacterized protein</fullName>
    </submittedName>
</protein>
<keyword evidence="3" id="KW-1185">Reference proteome</keyword>
<evidence type="ECO:0000256" key="1">
    <source>
        <dbReference type="SAM" id="MobiDB-lite"/>
    </source>
</evidence>
<dbReference type="AlphaFoldDB" id="A0AAN7C0S9"/>
<feature type="region of interest" description="Disordered" evidence="1">
    <location>
        <begin position="29"/>
        <end position="112"/>
    </location>
</feature>
<evidence type="ECO:0000313" key="3">
    <source>
        <dbReference type="Proteomes" id="UP001303760"/>
    </source>
</evidence>
<dbReference type="Proteomes" id="UP001303760">
    <property type="component" value="Unassembled WGS sequence"/>
</dbReference>